<proteinExistence type="predicted"/>
<dbReference type="EMBL" id="BSSA01000043">
    <property type="protein sequence ID" value="GLW75011.1"/>
    <property type="molecule type" value="Genomic_DNA"/>
</dbReference>
<protein>
    <submittedName>
        <fullName evidence="1">Uncharacterized protein</fullName>
    </submittedName>
</protein>
<evidence type="ECO:0000313" key="1">
    <source>
        <dbReference type="EMBL" id="GLW75011.1"/>
    </source>
</evidence>
<dbReference type="AlphaFoldDB" id="A0A9W6QG57"/>
<evidence type="ECO:0000313" key="2">
    <source>
        <dbReference type="Proteomes" id="UP001165041"/>
    </source>
</evidence>
<organism evidence="1 2">
    <name type="scientific">Kitasatospora phosalacinea</name>
    <dbReference type="NCBI Taxonomy" id="2065"/>
    <lineage>
        <taxon>Bacteria</taxon>
        <taxon>Bacillati</taxon>
        <taxon>Actinomycetota</taxon>
        <taxon>Actinomycetes</taxon>
        <taxon>Kitasatosporales</taxon>
        <taxon>Streptomycetaceae</taxon>
        <taxon>Kitasatospora</taxon>
    </lineage>
</organism>
<gene>
    <name evidence="1" type="ORF">Kpho02_73080</name>
</gene>
<accession>A0A9W6QG57</accession>
<sequence length="172" mass="18732">MRLLQGTPEEIAAFLKLMGEETEAFDEAVAGAAADAAAEPATWAGIEALVRGRARTEEIAERVLAYLKGVLEIGGVEIEAGTSERTRDGLSNYVMVRDAGKRRYGAVAYVNAINAGLTLRLTPHDVADNDDPRIELRDVKDGHKYAVNCPLRDEETIDLALQLTRRALAKVR</sequence>
<comment type="caution">
    <text evidence="1">The sequence shown here is derived from an EMBL/GenBank/DDBJ whole genome shotgun (WGS) entry which is preliminary data.</text>
</comment>
<dbReference type="RefSeq" id="WP_285740567.1">
    <property type="nucleotide sequence ID" value="NZ_BSSA01000043.1"/>
</dbReference>
<name>A0A9W6QG57_9ACTN</name>
<reference evidence="1" key="1">
    <citation type="submission" date="2023-02" db="EMBL/GenBank/DDBJ databases">
        <title>Kitasatospora phosalacinea NBRC 14627.</title>
        <authorList>
            <person name="Ichikawa N."/>
            <person name="Sato H."/>
            <person name="Tonouchi N."/>
        </authorList>
    </citation>
    <scope>NUCLEOTIDE SEQUENCE</scope>
    <source>
        <strain evidence="1">NBRC 14627</strain>
    </source>
</reference>
<dbReference type="Proteomes" id="UP001165041">
    <property type="component" value="Unassembled WGS sequence"/>
</dbReference>